<proteinExistence type="predicted"/>
<feature type="compositionally biased region" description="Basic and acidic residues" evidence="1">
    <location>
        <begin position="58"/>
        <end position="67"/>
    </location>
</feature>
<reference evidence="2" key="2">
    <citation type="journal article" date="2023" name="IMA Fungus">
        <title>Comparative genomic study of the Penicillium genus elucidates a diverse pangenome and 15 lateral gene transfer events.</title>
        <authorList>
            <person name="Petersen C."/>
            <person name="Sorensen T."/>
            <person name="Nielsen M.R."/>
            <person name="Sondergaard T.E."/>
            <person name="Sorensen J.L."/>
            <person name="Fitzpatrick D.A."/>
            <person name="Frisvad J.C."/>
            <person name="Nielsen K.L."/>
        </authorList>
    </citation>
    <scope>NUCLEOTIDE SEQUENCE</scope>
    <source>
        <strain evidence="2">IBT 23319</strain>
    </source>
</reference>
<reference evidence="2" key="1">
    <citation type="submission" date="2022-11" db="EMBL/GenBank/DDBJ databases">
        <authorList>
            <person name="Petersen C."/>
        </authorList>
    </citation>
    <scope>NUCLEOTIDE SEQUENCE</scope>
    <source>
        <strain evidence="2">IBT 23319</strain>
    </source>
</reference>
<feature type="region of interest" description="Disordered" evidence="1">
    <location>
        <begin position="49"/>
        <end position="68"/>
    </location>
</feature>
<dbReference type="GeneID" id="81385497"/>
<keyword evidence="3" id="KW-1185">Reference proteome</keyword>
<accession>A0A9W9TLN3</accession>
<comment type="caution">
    <text evidence="2">The sequence shown here is derived from an EMBL/GenBank/DDBJ whole genome shotgun (WGS) entry which is preliminary data.</text>
</comment>
<evidence type="ECO:0000256" key="1">
    <source>
        <dbReference type="SAM" id="MobiDB-lite"/>
    </source>
</evidence>
<dbReference type="AlphaFoldDB" id="A0A9W9TLN3"/>
<sequence length="135" mass="15339">MYKTCTIESIGGESNREALYIETNPTDPKRNLRTPLTITLQAQFLRNELRPTHKHLPRTSDKPHSSSEKQVATIIAENRIYIKNNCCPAVPPPKSQLTHYFLGSRLMCGEWLRDVELVVQKGIYTRVDKIGSEGS</sequence>
<gene>
    <name evidence="2" type="ORF">N7469_007412</name>
</gene>
<dbReference type="Proteomes" id="UP001147733">
    <property type="component" value="Unassembled WGS sequence"/>
</dbReference>
<name>A0A9W9TLN3_PENCI</name>
<dbReference type="RefSeq" id="XP_056499771.1">
    <property type="nucleotide sequence ID" value="XM_056646330.1"/>
</dbReference>
<evidence type="ECO:0000313" key="2">
    <source>
        <dbReference type="EMBL" id="KAJ5227406.1"/>
    </source>
</evidence>
<evidence type="ECO:0000313" key="3">
    <source>
        <dbReference type="Proteomes" id="UP001147733"/>
    </source>
</evidence>
<organism evidence="2 3">
    <name type="scientific">Penicillium citrinum</name>
    <dbReference type="NCBI Taxonomy" id="5077"/>
    <lineage>
        <taxon>Eukaryota</taxon>
        <taxon>Fungi</taxon>
        <taxon>Dikarya</taxon>
        <taxon>Ascomycota</taxon>
        <taxon>Pezizomycotina</taxon>
        <taxon>Eurotiomycetes</taxon>
        <taxon>Eurotiomycetidae</taxon>
        <taxon>Eurotiales</taxon>
        <taxon>Aspergillaceae</taxon>
        <taxon>Penicillium</taxon>
    </lineage>
</organism>
<protein>
    <submittedName>
        <fullName evidence="2">Uncharacterized protein</fullName>
    </submittedName>
</protein>
<dbReference type="EMBL" id="JAPQKT010000006">
    <property type="protein sequence ID" value="KAJ5227406.1"/>
    <property type="molecule type" value="Genomic_DNA"/>
</dbReference>
<dbReference type="OrthoDB" id="4135672at2759"/>